<dbReference type="RefSeq" id="WP_375063097.1">
    <property type="nucleotide sequence ID" value="NZ_JBHGBT010000009.1"/>
</dbReference>
<feature type="compositionally biased region" description="Polar residues" evidence="12">
    <location>
        <begin position="1"/>
        <end position="10"/>
    </location>
</feature>
<dbReference type="Gene3D" id="1.20.1530.10">
    <property type="entry name" value="Na+/H+ antiporter like domain"/>
    <property type="match status" value="1"/>
</dbReference>
<feature type="region of interest" description="Disordered" evidence="12">
    <location>
        <begin position="1"/>
        <end position="20"/>
    </location>
</feature>
<evidence type="ECO:0000256" key="10">
    <source>
        <dbReference type="ARBA" id="ARBA00023201"/>
    </source>
</evidence>
<dbReference type="PANTHER" id="PTHR30341">
    <property type="entry name" value="SODIUM ION/PROTON ANTIPORTER NHAA-RELATED"/>
    <property type="match status" value="1"/>
</dbReference>
<organism evidence="13 14">
    <name type="scientific">Streptomyces carpaticus</name>
    <dbReference type="NCBI Taxonomy" id="285558"/>
    <lineage>
        <taxon>Bacteria</taxon>
        <taxon>Bacillati</taxon>
        <taxon>Actinomycetota</taxon>
        <taxon>Actinomycetes</taxon>
        <taxon>Kitasatosporales</taxon>
        <taxon>Streptomycetaceae</taxon>
        <taxon>Streptomyces</taxon>
    </lineage>
</organism>
<dbReference type="HAMAP" id="MF_01844">
    <property type="entry name" value="NhaA"/>
    <property type="match status" value="1"/>
</dbReference>
<name>A0ABV4ZQ67_9ACTN</name>
<feature type="transmembrane region" description="Helical" evidence="11">
    <location>
        <begin position="67"/>
        <end position="89"/>
    </location>
</feature>
<feature type="transmembrane region" description="Helical" evidence="11">
    <location>
        <begin position="25"/>
        <end position="47"/>
    </location>
</feature>
<gene>
    <name evidence="11 13" type="primary">nhaA</name>
    <name evidence="13" type="ORF">ACE11A_12525</name>
</gene>
<evidence type="ECO:0000256" key="12">
    <source>
        <dbReference type="SAM" id="MobiDB-lite"/>
    </source>
</evidence>
<evidence type="ECO:0000256" key="9">
    <source>
        <dbReference type="ARBA" id="ARBA00023136"/>
    </source>
</evidence>
<evidence type="ECO:0000256" key="2">
    <source>
        <dbReference type="ARBA" id="ARBA00022448"/>
    </source>
</evidence>
<evidence type="ECO:0000256" key="1">
    <source>
        <dbReference type="ARBA" id="ARBA00004429"/>
    </source>
</evidence>
<feature type="transmembrane region" description="Helical" evidence="11">
    <location>
        <begin position="220"/>
        <end position="252"/>
    </location>
</feature>
<evidence type="ECO:0000313" key="13">
    <source>
        <dbReference type="EMBL" id="MFB4195176.1"/>
    </source>
</evidence>
<keyword evidence="3 11" id="KW-0050">Antiport</keyword>
<proteinExistence type="inferred from homology"/>
<keyword evidence="9 11" id="KW-0472">Membrane</keyword>
<comment type="subcellular location">
    <subcellularLocation>
        <location evidence="1">Cell inner membrane</location>
        <topology evidence="1">Multi-pass membrane protein</topology>
    </subcellularLocation>
    <subcellularLocation>
        <location evidence="11">Cell membrane</location>
        <topology evidence="11">Multi-pass membrane protein</topology>
    </subcellularLocation>
</comment>
<dbReference type="InterPro" id="IPR004670">
    <property type="entry name" value="NhaA"/>
</dbReference>
<keyword evidence="6 11" id="KW-1133">Transmembrane helix</keyword>
<keyword evidence="7 11" id="KW-0915">Sodium</keyword>
<feature type="transmembrane region" description="Helical" evidence="11">
    <location>
        <begin position="272"/>
        <end position="295"/>
    </location>
</feature>
<dbReference type="Proteomes" id="UP001577267">
    <property type="component" value="Unassembled WGS sequence"/>
</dbReference>
<keyword evidence="10 11" id="KW-0739">Sodium transport</keyword>
<feature type="transmembrane region" description="Helical" evidence="11">
    <location>
        <begin position="196"/>
        <end position="213"/>
    </location>
</feature>
<feature type="transmembrane region" description="Helical" evidence="11">
    <location>
        <begin position="307"/>
        <end position="330"/>
    </location>
</feature>
<evidence type="ECO:0000256" key="8">
    <source>
        <dbReference type="ARBA" id="ARBA00023065"/>
    </source>
</evidence>
<reference evidence="13 14" key="1">
    <citation type="submission" date="2024-09" db="EMBL/GenBank/DDBJ databases">
        <title>Draft genome sequence of multifaceted antimicrobials producing Streptomyces sp. strain FH1.</title>
        <authorList>
            <person name="Hassan F."/>
            <person name="Ali H."/>
            <person name="Hassan N."/>
            <person name="Nawaz A."/>
        </authorList>
    </citation>
    <scope>NUCLEOTIDE SEQUENCE [LARGE SCALE GENOMIC DNA]</scope>
    <source>
        <strain evidence="13 14">FH1</strain>
    </source>
</reference>
<keyword evidence="5 11" id="KW-0812">Transmembrane</keyword>
<evidence type="ECO:0000256" key="11">
    <source>
        <dbReference type="HAMAP-Rule" id="MF_01844"/>
    </source>
</evidence>
<evidence type="ECO:0000256" key="3">
    <source>
        <dbReference type="ARBA" id="ARBA00022449"/>
    </source>
</evidence>
<sequence>MTPTPQSTAPPESPEERDRRSVADFLRLEVTGGLMLLVAATLALILANSPLSDTYTSVRNHHLDIPWLGLNLSIGHWASDGLLAVFFFIAGIELKRELVVGQLRKPAAAALPVVAAIGGMAVPALVYVTINGVQGGSMDGWAVPMATDIAFALGVLAVVGRRLPSALRTFLLTLAIVDDLIAIIIIAVFFASGLNLWALLGSIAGLALFGFLHHRGVRGWYIYVPLALIIWGLMYNSGVHATIAGVAIGMLLRTTTKPGEHEAPAEHIGHIVHPWSAGLCVPLFALFAAGVAVSGDTFADMIHEPEALGVTLGLVLGKIIGIFGATWIVATFTKAALHPTLKWLDILGAAMLAGIGFTVSLLIAELAFADTPHLEEHVKVAVLLGSLIAAAGAAILLTARGRAHERAGTSLD</sequence>
<dbReference type="NCBIfam" id="TIGR00773">
    <property type="entry name" value="NhaA"/>
    <property type="match status" value="1"/>
</dbReference>
<feature type="transmembrane region" description="Helical" evidence="11">
    <location>
        <begin position="346"/>
        <end position="368"/>
    </location>
</feature>
<accession>A0ABV4ZQ67</accession>
<dbReference type="InterPro" id="IPR023171">
    <property type="entry name" value="Na/H_antiporter_dom_sf"/>
</dbReference>
<keyword evidence="8 11" id="KW-0406">Ion transport</keyword>
<feature type="transmembrane region" description="Helical" evidence="11">
    <location>
        <begin position="380"/>
        <end position="399"/>
    </location>
</feature>
<feature type="transmembrane region" description="Helical" evidence="11">
    <location>
        <begin position="109"/>
        <end position="129"/>
    </location>
</feature>
<evidence type="ECO:0000256" key="6">
    <source>
        <dbReference type="ARBA" id="ARBA00022989"/>
    </source>
</evidence>
<evidence type="ECO:0000256" key="5">
    <source>
        <dbReference type="ARBA" id="ARBA00022692"/>
    </source>
</evidence>
<feature type="transmembrane region" description="Helical" evidence="11">
    <location>
        <begin position="141"/>
        <end position="159"/>
    </location>
</feature>
<evidence type="ECO:0000313" key="14">
    <source>
        <dbReference type="Proteomes" id="UP001577267"/>
    </source>
</evidence>
<keyword evidence="2 11" id="KW-0813">Transport</keyword>
<comment type="catalytic activity">
    <reaction evidence="11">
        <text>Na(+)(in) + 2 H(+)(out) = Na(+)(out) + 2 H(+)(in)</text>
        <dbReference type="Rhea" id="RHEA:29251"/>
        <dbReference type="ChEBI" id="CHEBI:15378"/>
        <dbReference type="ChEBI" id="CHEBI:29101"/>
    </reaction>
</comment>
<comment type="function">
    <text evidence="11">Na(+)/H(+) antiporter that extrudes sodium in exchange for external protons.</text>
</comment>
<protein>
    <recommendedName>
        <fullName evidence="11">Na(+)/H(+) antiporter NhaA</fullName>
    </recommendedName>
    <alternativeName>
        <fullName evidence="11">Sodium/proton antiporter NhaA</fullName>
    </alternativeName>
</protein>
<feature type="transmembrane region" description="Helical" evidence="11">
    <location>
        <begin position="171"/>
        <end position="190"/>
    </location>
</feature>
<keyword evidence="14" id="KW-1185">Reference proteome</keyword>
<comment type="similarity">
    <text evidence="11">Belongs to the NhaA Na(+)/H(+) (TC 2.A.33) antiporter family.</text>
</comment>
<dbReference type="PANTHER" id="PTHR30341:SF0">
    <property type="entry name" value="NA(+)_H(+) ANTIPORTER NHAA"/>
    <property type="match status" value="1"/>
</dbReference>
<comment type="caution">
    <text evidence="13">The sequence shown here is derived from an EMBL/GenBank/DDBJ whole genome shotgun (WGS) entry which is preliminary data.</text>
</comment>
<dbReference type="Pfam" id="PF06965">
    <property type="entry name" value="Na_H_antiport_1"/>
    <property type="match status" value="1"/>
</dbReference>
<evidence type="ECO:0000256" key="4">
    <source>
        <dbReference type="ARBA" id="ARBA00022475"/>
    </source>
</evidence>
<evidence type="ECO:0000256" key="7">
    <source>
        <dbReference type="ARBA" id="ARBA00023053"/>
    </source>
</evidence>
<keyword evidence="4 11" id="KW-1003">Cell membrane</keyword>
<dbReference type="EMBL" id="JBHGBT010000009">
    <property type="protein sequence ID" value="MFB4195176.1"/>
    <property type="molecule type" value="Genomic_DNA"/>
</dbReference>